<proteinExistence type="inferred from homology"/>
<dbReference type="PANTHER" id="PTHR33795">
    <property type="entry name" value="INSERTION ELEMENT IS150 PROTEIN INSJ"/>
    <property type="match status" value="1"/>
</dbReference>
<dbReference type="Pfam" id="PF13518">
    <property type="entry name" value="HTH_28"/>
    <property type="match status" value="2"/>
</dbReference>
<dbReference type="Gene3D" id="1.10.10.60">
    <property type="entry name" value="Homeodomain-like"/>
    <property type="match status" value="1"/>
</dbReference>
<sequence length="180" mass="21328">MTKYDTKFKIKVVEFYLNNPVSIRETARKFNIKSNTNLLQWIEIYKSEGPLGLKVNRSHKIYSREFKLSVVNYYKTHETSIRLTALEFKLNQSQVQNWIYQFNHFGAEALLPKRHGRPSMKKKYKDSPLSQDKESAYLDEISKLKAQINENQMEIDILKKHLASEYGIKIGQNDNWKHRS</sequence>
<feature type="domain" description="Insertion element IS150 protein InsJ-like helix-turn-helix" evidence="2">
    <location>
        <begin position="8"/>
        <end position="54"/>
    </location>
</feature>
<organism evidence="4 5">
    <name type="scientific">Fructilactobacillus hinvesii</name>
    <dbReference type="NCBI Taxonomy" id="2940300"/>
    <lineage>
        <taxon>Bacteria</taxon>
        <taxon>Bacillati</taxon>
        <taxon>Bacillota</taxon>
        <taxon>Bacilli</taxon>
        <taxon>Lactobacillales</taxon>
        <taxon>Lactobacillaceae</taxon>
        <taxon>Fructilactobacillus</taxon>
    </lineage>
</organism>
<protein>
    <submittedName>
        <fullName evidence="4">Helix-turn-helix domain-containing protein</fullName>
    </submittedName>
</protein>
<comment type="similarity">
    <text evidence="1">Belongs to the IS150/IS1296 orfA family.</text>
</comment>
<keyword evidence="5" id="KW-1185">Reference proteome</keyword>
<gene>
    <name evidence="4" type="ORF">M3M39_03405</name>
    <name evidence="3" type="ORF">M3M39_06175</name>
</gene>
<dbReference type="RefSeq" id="WP_252796985.1">
    <property type="nucleotide sequence ID" value="NZ_CP097118.1"/>
</dbReference>
<dbReference type="SUPFAM" id="SSF46689">
    <property type="entry name" value="Homeodomain-like"/>
    <property type="match status" value="1"/>
</dbReference>
<evidence type="ECO:0000313" key="5">
    <source>
        <dbReference type="Proteomes" id="UP001057025"/>
    </source>
</evidence>
<name>A0ABY5BVS3_9LACO</name>
<dbReference type="EMBL" id="CP097118">
    <property type="protein sequence ID" value="USS88532.1"/>
    <property type="molecule type" value="Genomic_DNA"/>
</dbReference>
<feature type="domain" description="Insertion element IS150 protein InsJ-like helix-turn-helix" evidence="2">
    <location>
        <begin position="66"/>
        <end position="118"/>
    </location>
</feature>
<evidence type="ECO:0000256" key="1">
    <source>
        <dbReference type="ARBA" id="ARBA00038232"/>
    </source>
</evidence>
<dbReference type="PANTHER" id="PTHR33795:SF1">
    <property type="entry name" value="INSERTION ELEMENT IS150 PROTEIN INSJ"/>
    <property type="match status" value="1"/>
</dbReference>
<dbReference type="InterPro" id="IPR009057">
    <property type="entry name" value="Homeodomain-like_sf"/>
</dbReference>
<evidence type="ECO:0000313" key="4">
    <source>
        <dbReference type="EMBL" id="USS88532.1"/>
    </source>
</evidence>
<dbReference type="InterPro" id="IPR010921">
    <property type="entry name" value="Trp_repressor/repl_initiator"/>
</dbReference>
<evidence type="ECO:0000259" key="2">
    <source>
        <dbReference type="Pfam" id="PF13518"/>
    </source>
</evidence>
<dbReference type="Gene3D" id="1.10.10.10">
    <property type="entry name" value="Winged helix-like DNA-binding domain superfamily/Winged helix DNA-binding domain"/>
    <property type="match status" value="1"/>
</dbReference>
<dbReference type="InterPro" id="IPR055247">
    <property type="entry name" value="InsJ-like_HTH"/>
</dbReference>
<dbReference type="EMBL" id="CP097118">
    <property type="protein sequence ID" value="USS87694.1"/>
    <property type="molecule type" value="Genomic_DNA"/>
</dbReference>
<dbReference type="InterPro" id="IPR036388">
    <property type="entry name" value="WH-like_DNA-bd_sf"/>
</dbReference>
<reference evidence="4" key="1">
    <citation type="submission" date="2022-05" db="EMBL/GenBank/DDBJ databases">
        <authorList>
            <person name="Oliphant S.A."/>
            <person name="Watson-Haigh N.S."/>
            <person name="Sumby K.M."/>
            <person name="Gardner J.M."/>
            <person name="Jiranek V."/>
        </authorList>
    </citation>
    <scope>NUCLEOTIDE SEQUENCE</scope>
    <source>
        <strain evidence="4">KI11_C11</strain>
    </source>
</reference>
<accession>A0ABY5BVS3</accession>
<dbReference type="Proteomes" id="UP001057025">
    <property type="component" value="Chromosome"/>
</dbReference>
<dbReference type="SUPFAM" id="SSF48295">
    <property type="entry name" value="TrpR-like"/>
    <property type="match status" value="1"/>
</dbReference>
<dbReference type="InterPro" id="IPR052057">
    <property type="entry name" value="IS150/IS1296_orfA-like"/>
</dbReference>
<evidence type="ECO:0000313" key="3">
    <source>
        <dbReference type="EMBL" id="USS87694.1"/>
    </source>
</evidence>